<evidence type="ECO:0000256" key="1">
    <source>
        <dbReference type="SAM" id="SignalP"/>
    </source>
</evidence>
<feature type="signal peptide" evidence="1">
    <location>
        <begin position="1"/>
        <end position="27"/>
    </location>
</feature>
<feature type="chain" id="PRO_5021216197" evidence="1">
    <location>
        <begin position="28"/>
        <end position="198"/>
    </location>
</feature>
<evidence type="ECO:0000313" key="4">
    <source>
        <dbReference type="Proteomes" id="UP000298438"/>
    </source>
</evidence>
<comment type="caution">
    <text evidence="3">The sequence shown here is derived from an EMBL/GenBank/DDBJ whole genome shotgun (WGS) entry which is preliminary data.</text>
</comment>
<dbReference type="OrthoDB" id="9795336at2"/>
<dbReference type="SUPFAM" id="SSF54626">
    <property type="entry name" value="Chalcone isomerase"/>
    <property type="match status" value="1"/>
</dbReference>
<dbReference type="AlphaFoldDB" id="A0A4Y9SNC0"/>
<keyword evidence="4" id="KW-1185">Reference proteome</keyword>
<dbReference type="RefSeq" id="WP_135205694.1">
    <property type="nucleotide sequence ID" value="NZ_SPVF01000039.1"/>
</dbReference>
<evidence type="ECO:0000313" key="3">
    <source>
        <dbReference type="EMBL" id="TFW28170.1"/>
    </source>
</evidence>
<protein>
    <submittedName>
        <fullName evidence="3">Lipoprotein transmembrane</fullName>
    </submittedName>
</protein>
<dbReference type="GO" id="GO:0016872">
    <property type="term" value="F:intramolecular lyase activity"/>
    <property type="evidence" value="ECO:0007669"/>
    <property type="project" value="InterPro"/>
</dbReference>
<sequence>MTATSTFRLKALLAGVCLAVAATAAHAADVAGIKFDDTTKVAGKDLKLNGAGLRKKLMFKVYAAGLYLTDKTHNVADIMKMDGPRRVTLVMMREISSEDFGQAFMTGLNANSTKEEKTKILNQTMQFGEMFAMFPGLKKGDTLHLDWVPGTGTVVTLNGKKVGDAVPDVAFYNAVLKIWLGEHPADSGLKPNLLGEAG</sequence>
<dbReference type="Gene3D" id="3.50.70.10">
    <property type="match status" value="1"/>
</dbReference>
<name>A0A4Y9SNC0_9BURK</name>
<gene>
    <name evidence="3" type="ORF">E4L96_02700</name>
</gene>
<dbReference type="InterPro" id="IPR016088">
    <property type="entry name" value="Chalcone_isomerase_3-sand"/>
</dbReference>
<keyword evidence="1" id="KW-0732">Signal</keyword>
<accession>A0A4Y9SNC0</accession>
<feature type="domain" description="Chalcone isomerase" evidence="2">
    <location>
        <begin position="27"/>
        <end position="195"/>
    </location>
</feature>
<dbReference type="Pfam" id="PF16036">
    <property type="entry name" value="Chalcone_3"/>
    <property type="match status" value="1"/>
</dbReference>
<dbReference type="Proteomes" id="UP000298438">
    <property type="component" value="Unassembled WGS sequence"/>
</dbReference>
<dbReference type="PANTHER" id="PTHR47698:SF2">
    <property type="entry name" value="FATTY-ACID-BINDING PROTEIN 3, CHLOROPLASTIC"/>
    <property type="match status" value="1"/>
</dbReference>
<evidence type="ECO:0000259" key="2">
    <source>
        <dbReference type="Pfam" id="PF16036"/>
    </source>
</evidence>
<keyword evidence="3" id="KW-0472">Membrane</keyword>
<dbReference type="PANTHER" id="PTHR47698">
    <property type="entry name" value="FATTY-ACID-BINDING PROTEIN 3, CHLOROPLASTIC"/>
    <property type="match status" value="1"/>
</dbReference>
<organism evidence="3 4">
    <name type="scientific">Zemynaea arenosa</name>
    <dbReference type="NCBI Taxonomy" id="2561931"/>
    <lineage>
        <taxon>Bacteria</taxon>
        <taxon>Pseudomonadati</taxon>
        <taxon>Pseudomonadota</taxon>
        <taxon>Betaproteobacteria</taxon>
        <taxon>Burkholderiales</taxon>
        <taxon>Oxalobacteraceae</taxon>
        <taxon>Telluria group</taxon>
        <taxon>Zemynaea</taxon>
    </lineage>
</organism>
<proteinExistence type="predicted"/>
<dbReference type="EMBL" id="SPVF01000039">
    <property type="protein sequence ID" value="TFW28170.1"/>
    <property type="molecule type" value="Genomic_DNA"/>
</dbReference>
<keyword evidence="3" id="KW-0812">Transmembrane</keyword>
<reference evidence="3 4" key="1">
    <citation type="submission" date="2019-03" db="EMBL/GenBank/DDBJ databases">
        <title>Draft Genome Sequence of Massilia arenosa sp. nov., a Novel Massilia Species Isolated from a Sandy-loam Maize Soil.</title>
        <authorList>
            <person name="Raths R."/>
            <person name="Peta V."/>
            <person name="Bucking H."/>
        </authorList>
    </citation>
    <scope>NUCLEOTIDE SEQUENCE [LARGE SCALE GENOMIC DNA]</scope>
    <source>
        <strain evidence="3 4">MC02</strain>
    </source>
</reference>
<dbReference type="InterPro" id="IPR016087">
    <property type="entry name" value="Chalcone_isomerase"/>
</dbReference>
<keyword evidence="3" id="KW-0449">Lipoprotein</keyword>
<dbReference type="InterPro" id="IPR036298">
    <property type="entry name" value="Chalcone_isomerase_sf"/>
</dbReference>